<dbReference type="FunFam" id="3.40.605.10:FF:000005">
    <property type="entry name" value="Succinate-semialdehyde dehydrogenase I"/>
    <property type="match status" value="1"/>
</dbReference>
<evidence type="ECO:0000256" key="7">
    <source>
        <dbReference type="PROSITE-ProRule" id="PRU10007"/>
    </source>
</evidence>
<dbReference type="GO" id="GO:0009450">
    <property type="term" value="P:gamma-aminobutyric acid catabolic process"/>
    <property type="evidence" value="ECO:0007669"/>
    <property type="project" value="TreeGrafter"/>
</dbReference>
<evidence type="ECO:0000256" key="6">
    <source>
        <dbReference type="ARBA" id="ARBA00067047"/>
    </source>
</evidence>
<dbReference type="PANTHER" id="PTHR43353:SF5">
    <property type="entry name" value="SUCCINATE-SEMIALDEHYDE DEHYDROGENASE, MITOCHONDRIAL"/>
    <property type="match status" value="1"/>
</dbReference>
<dbReference type="FunFam" id="3.40.309.10:FF:000004">
    <property type="entry name" value="Succinate-semialdehyde dehydrogenase I"/>
    <property type="match status" value="1"/>
</dbReference>
<evidence type="ECO:0000313" key="11">
    <source>
        <dbReference type="Proteomes" id="UP000613177"/>
    </source>
</evidence>
<dbReference type="InterPro" id="IPR016162">
    <property type="entry name" value="Ald_DH_N"/>
</dbReference>
<dbReference type="OrthoDB" id="310895at2759"/>
<evidence type="ECO:0000256" key="3">
    <source>
        <dbReference type="ARBA" id="ARBA00023002"/>
    </source>
</evidence>
<dbReference type="AlphaFoldDB" id="A0A8H7VWH4"/>
<feature type="active site" evidence="7">
    <location>
        <position position="267"/>
    </location>
</feature>
<gene>
    <name evidence="10" type="ORF">INT48_004221</name>
</gene>
<reference evidence="10" key="1">
    <citation type="submission" date="2021-01" db="EMBL/GenBank/DDBJ databases">
        <title>Metabolic potential, ecology and presence of endohyphal bacteria is reflected in genomic diversity of Mucoromycotina.</title>
        <authorList>
            <person name="Muszewska A."/>
            <person name="Okrasinska A."/>
            <person name="Steczkiewicz K."/>
            <person name="Drgas O."/>
            <person name="Orlowska M."/>
            <person name="Perlinska-Lenart U."/>
            <person name="Aleksandrzak-Piekarczyk T."/>
            <person name="Szatraj K."/>
            <person name="Zielenkiewicz U."/>
            <person name="Pilsyk S."/>
            <person name="Malc E."/>
            <person name="Mieczkowski P."/>
            <person name="Kruszewska J.S."/>
            <person name="Biernat P."/>
            <person name="Pawlowska J."/>
        </authorList>
    </citation>
    <scope>NUCLEOTIDE SEQUENCE</scope>
    <source>
        <strain evidence="10">WA0000018081</strain>
    </source>
</reference>
<evidence type="ECO:0000259" key="9">
    <source>
        <dbReference type="Pfam" id="PF00171"/>
    </source>
</evidence>
<comment type="caution">
    <text evidence="10">The sequence shown here is derived from an EMBL/GenBank/DDBJ whole genome shotgun (WGS) entry which is preliminary data.</text>
</comment>
<dbReference type="PROSITE" id="PS00687">
    <property type="entry name" value="ALDEHYDE_DEHYDR_GLU"/>
    <property type="match status" value="1"/>
</dbReference>
<dbReference type="InterPro" id="IPR050740">
    <property type="entry name" value="Aldehyde_DH_Superfamily"/>
</dbReference>
<dbReference type="EC" id="1.2.1.16" evidence="6"/>
<comment type="catalytic activity">
    <reaction evidence="5">
        <text>succinate semialdehyde + NAD(+) + H2O = succinate + NADH + 2 H(+)</text>
        <dbReference type="Rhea" id="RHEA:13217"/>
        <dbReference type="ChEBI" id="CHEBI:15377"/>
        <dbReference type="ChEBI" id="CHEBI:15378"/>
        <dbReference type="ChEBI" id="CHEBI:30031"/>
        <dbReference type="ChEBI" id="CHEBI:57540"/>
        <dbReference type="ChEBI" id="CHEBI:57706"/>
        <dbReference type="ChEBI" id="CHEBI:57945"/>
        <dbReference type="EC" id="1.2.1.16"/>
    </reaction>
</comment>
<dbReference type="Gene3D" id="3.40.309.10">
    <property type="entry name" value="Aldehyde Dehydrogenase, Chain A, domain 2"/>
    <property type="match status" value="1"/>
</dbReference>
<dbReference type="PANTHER" id="PTHR43353">
    <property type="entry name" value="SUCCINATE-SEMIALDEHYDE DEHYDROGENASE, MITOCHONDRIAL"/>
    <property type="match status" value="1"/>
</dbReference>
<dbReference type="Proteomes" id="UP000613177">
    <property type="component" value="Unassembled WGS sequence"/>
</dbReference>
<dbReference type="Pfam" id="PF00171">
    <property type="entry name" value="Aldedh"/>
    <property type="match status" value="1"/>
</dbReference>
<comment type="pathway">
    <text evidence="1">Amino-acid degradation; 4-aminobutanoate degradation.</text>
</comment>
<dbReference type="GO" id="GO:0004777">
    <property type="term" value="F:succinate-semialdehyde dehydrogenase (NAD+) activity"/>
    <property type="evidence" value="ECO:0007669"/>
    <property type="project" value="TreeGrafter"/>
</dbReference>
<keyword evidence="11" id="KW-1185">Reference proteome</keyword>
<comment type="catalytic activity">
    <reaction evidence="4">
        <text>succinate semialdehyde + NADP(+) + H2O = succinate + NADPH + 2 H(+)</text>
        <dbReference type="Rhea" id="RHEA:13213"/>
        <dbReference type="ChEBI" id="CHEBI:15377"/>
        <dbReference type="ChEBI" id="CHEBI:15378"/>
        <dbReference type="ChEBI" id="CHEBI:30031"/>
        <dbReference type="ChEBI" id="CHEBI:57706"/>
        <dbReference type="ChEBI" id="CHEBI:57783"/>
        <dbReference type="ChEBI" id="CHEBI:58349"/>
        <dbReference type="EC" id="1.2.1.16"/>
    </reaction>
</comment>
<evidence type="ECO:0000256" key="1">
    <source>
        <dbReference type="ARBA" id="ARBA00005176"/>
    </source>
</evidence>
<protein>
    <recommendedName>
        <fullName evidence="6">succinate-semialdehyde dehydrogenase [NAD(P)(+)]</fullName>
        <ecNumber evidence="6">1.2.1.16</ecNumber>
    </recommendedName>
</protein>
<evidence type="ECO:0000256" key="2">
    <source>
        <dbReference type="ARBA" id="ARBA00009986"/>
    </source>
</evidence>
<dbReference type="SUPFAM" id="SSF53720">
    <property type="entry name" value="ALDH-like"/>
    <property type="match status" value="1"/>
</dbReference>
<dbReference type="InterPro" id="IPR029510">
    <property type="entry name" value="Ald_DH_CS_GLU"/>
</dbReference>
<evidence type="ECO:0000256" key="4">
    <source>
        <dbReference type="ARBA" id="ARBA00050387"/>
    </source>
</evidence>
<evidence type="ECO:0000256" key="8">
    <source>
        <dbReference type="RuleBase" id="RU003345"/>
    </source>
</evidence>
<dbReference type="InterPro" id="IPR016161">
    <property type="entry name" value="Ald_DH/histidinol_DH"/>
</dbReference>
<proteinExistence type="inferred from homology"/>
<feature type="domain" description="Aldehyde dehydrogenase" evidence="9">
    <location>
        <begin position="29"/>
        <end position="488"/>
    </location>
</feature>
<name>A0A8H7VWH4_9FUNG</name>
<sequence length="492" mass="53064">MSTTINIVEIPKLADSKLLQDKAFINNEWVSAENGQTFEVDDPATGKAIRSVPDCSAADVKKAVDAAYKAFESWSQTTGKERHDLLRKLDAAILENQDDLANILTRENGKTFKESKGEIEYGSSFFEWFAEEAVRNYGKTIPCAIPNQRTFTISQPAGVVSIVTPWNFPMAMIARKVGAALAAGCTVVIKPASETPLSALAVCELAKRVGIPAGVINVTTSKENVKDVGTELATNPIVKKISFTGSTAVGKHLMSQASGTMKKVSMELGGNAPYIVFDDADIDAAVECAIPLKFSGTGQVCISGNRFYIHKDIYDEFATKLTKKVSDLKTGHGFAKDTSFGPLINDGAVEKVTKLLKDATDKGAQVKTGGQEANKRFFNPTVLTGMKDDMLITTDEIFGPVAALYSFDTEEEVIKRANNTPFGLAGYFYSRDIGRVWRVAEKIETGMVGVNTTEVNSANAPFGGVKESGLGIEGSYLGLDDYIVNKTIHMAL</sequence>
<dbReference type="CDD" id="cd07103">
    <property type="entry name" value="ALDH_F5_SSADH_GabD"/>
    <property type="match status" value="1"/>
</dbReference>
<dbReference type="InterPro" id="IPR015590">
    <property type="entry name" value="Aldehyde_DH_dom"/>
</dbReference>
<evidence type="ECO:0000256" key="5">
    <source>
        <dbReference type="ARBA" id="ARBA00052698"/>
    </source>
</evidence>
<comment type="similarity">
    <text evidence="2 8">Belongs to the aldehyde dehydrogenase family.</text>
</comment>
<dbReference type="Gene3D" id="3.40.605.10">
    <property type="entry name" value="Aldehyde Dehydrogenase, Chain A, domain 1"/>
    <property type="match status" value="1"/>
</dbReference>
<evidence type="ECO:0000313" key="10">
    <source>
        <dbReference type="EMBL" id="KAG2229704.1"/>
    </source>
</evidence>
<accession>A0A8H7VWH4</accession>
<dbReference type="EMBL" id="JAEPRE010000250">
    <property type="protein sequence ID" value="KAG2229704.1"/>
    <property type="molecule type" value="Genomic_DNA"/>
</dbReference>
<organism evidence="10 11">
    <name type="scientific">Thamnidium elegans</name>
    <dbReference type="NCBI Taxonomy" id="101142"/>
    <lineage>
        <taxon>Eukaryota</taxon>
        <taxon>Fungi</taxon>
        <taxon>Fungi incertae sedis</taxon>
        <taxon>Mucoromycota</taxon>
        <taxon>Mucoromycotina</taxon>
        <taxon>Mucoromycetes</taxon>
        <taxon>Mucorales</taxon>
        <taxon>Mucorineae</taxon>
        <taxon>Mucoraceae</taxon>
        <taxon>Thamnidium</taxon>
    </lineage>
</organism>
<keyword evidence="3 8" id="KW-0560">Oxidoreductase</keyword>
<dbReference type="InterPro" id="IPR016163">
    <property type="entry name" value="Ald_DH_C"/>
</dbReference>